<keyword evidence="1" id="KW-1133">Transmembrane helix</keyword>
<gene>
    <name evidence="2" type="ORF">CEXT_597591</name>
</gene>
<sequence length="121" mass="14636">MIQIQRKDIKIRKVMRKTKNKYRRDELRKMVLVQNTMKKWQEQHIDNSQPGRRIQRNEPVRNRCNPTIAPMPNQRNQLLHQISAIQLVYLYQINAMWLLMNLTMKVKSSLSSNQFQFLNNS</sequence>
<keyword evidence="3" id="KW-1185">Reference proteome</keyword>
<name>A0AAV4R0B2_CAEEX</name>
<protein>
    <submittedName>
        <fullName evidence="2">Uncharacterized protein</fullName>
    </submittedName>
</protein>
<reference evidence="2 3" key="1">
    <citation type="submission" date="2021-06" db="EMBL/GenBank/DDBJ databases">
        <title>Caerostris extrusa draft genome.</title>
        <authorList>
            <person name="Kono N."/>
            <person name="Arakawa K."/>
        </authorList>
    </citation>
    <scope>NUCLEOTIDE SEQUENCE [LARGE SCALE GENOMIC DNA]</scope>
</reference>
<evidence type="ECO:0000256" key="1">
    <source>
        <dbReference type="SAM" id="Phobius"/>
    </source>
</evidence>
<keyword evidence="1" id="KW-0812">Transmembrane</keyword>
<accession>A0AAV4R0B2</accession>
<dbReference type="Proteomes" id="UP001054945">
    <property type="component" value="Unassembled WGS sequence"/>
</dbReference>
<evidence type="ECO:0000313" key="3">
    <source>
        <dbReference type="Proteomes" id="UP001054945"/>
    </source>
</evidence>
<evidence type="ECO:0000313" key="2">
    <source>
        <dbReference type="EMBL" id="GIY14506.1"/>
    </source>
</evidence>
<organism evidence="2 3">
    <name type="scientific">Caerostris extrusa</name>
    <name type="common">Bark spider</name>
    <name type="synonym">Caerostris bankana</name>
    <dbReference type="NCBI Taxonomy" id="172846"/>
    <lineage>
        <taxon>Eukaryota</taxon>
        <taxon>Metazoa</taxon>
        <taxon>Ecdysozoa</taxon>
        <taxon>Arthropoda</taxon>
        <taxon>Chelicerata</taxon>
        <taxon>Arachnida</taxon>
        <taxon>Araneae</taxon>
        <taxon>Araneomorphae</taxon>
        <taxon>Entelegynae</taxon>
        <taxon>Araneoidea</taxon>
        <taxon>Araneidae</taxon>
        <taxon>Caerostris</taxon>
    </lineage>
</organism>
<feature type="transmembrane region" description="Helical" evidence="1">
    <location>
        <begin position="78"/>
        <end position="100"/>
    </location>
</feature>
<dbReference type="EMBL" id="BPLR01007095">
    <property type="protein sequence ID" value="GIY14506.1"/>
    <property type="molecule type" value="Genomic_DNA"/>
</dbReference>
<comment type="caution">
    <text evidence="2">The sequence shown here is derived from an EMBL/GenBank/DDBJ whole genome shotgun (WGS) entry which is preliminary data.</text>
</comment>
<keyword evidence="1" id="KW-0472">Membrane</keyword>
<dbReference type="AlphaFoldDB" id="A0AAV4R0B2"/>
<proteinExistence type="predicted"/>